<dbReference type="EMBL" id="FOFA01000002">
    <property type="protein sequence ID" value="SEP97344.1"/>
    <property type="molecule type" value="Genomic_DNA"/>
</dbReference>
<dbReference type="STRING" id="1036181.SAMN05421756_102108"/>
<dbReference type="OrthoDB" id="4632815at2"/>
<dbReference type="Proteomes" id="UP000198504">
    <property type="component" value="Unassembled WGS sequence"/>
</dbReference>
<dbReference type="InterPro" id="IPR036291">
    <property type="entry name" value="NAD(P)-bd_dom_sf"/>
</dbReference>
<evidence type="ECO:0000259" key="1">
    <source>
        <dbReference type="Pfam" id="PF13460"/>
    </source>
</evidence>
<dbReference type="SUPFAM" id="SSF51735">
    <property type="entry name" value="NAD(P)-binding Rossmann-fold domains"/>
    <property type="match status" value="1"/>
</dbReference>
<gene>
    <name evidence="2" type="ORF">SAMN05421756_102108</name>
</gene>
<keyword evidence="3" id="KW-1185">Reference proteome</keyword>
<dbReference type="Pfam" id="PF13460">
    <property type="entry name" value="NAD_binding_10"/>
    <property type="match status" value="1"/>
</dbReference>
<dbReference type="PANTHER" id="PTHR43162:SF1">
    <property type="entry name" value="PRESTALK A DIFFERENTIATION PROTEIN A"/>
    <property type="match status" value="1"/>
</dbReference>
<evidence type="ECO:0000313" key="2">
    <source>
        <dbReference type="EMBL" id="SEP97344.1"/>
    </source>
</evidence>
<accession>A0A1H9C866</accession>
<reference evidence="3" key="1">
    <citation type="submission" date="2016-10" db="EMBL/GenBank/DDBJ databases">
        <authorList>
            <person name="Varghese N."/>
            <person name="Submissions S."/>
        </authorList>
    </citation>
    <scope>NUCLEOTIDE SEQUENCE [LARGE SCALE GENOMIC DNA]</scope>
    <source>
        <strain evidence="3">CGMCC 4.6856</strain>
    </source>
</reference>
<dbReference type="InterPro" id="IPR016040">
    <property type="entry name" value="NAD(P)-bd_dom"/>
</dbReference>
<name>A0A1H9C866_9ACTN</name>
<dbReference type="InterPro" id="IPR051604">
    <property type="entry name" value="Ergot_Alk_Oxidoreductase"/>
</dbReference>
<sequence>MIVLTSATGHIGGRVLTDLLAHDAEVRVVVRDSAKLDDAVRRRFEVVQGSHRDPDVVDRALRGADALFWLMPADPTASSIYETYLTASIPGAEAVVRHGVPRVVTVSALGRGTGLYAGHVSASLAMDDLFRSTGAHVRVLANATFIDNLERQVRSLADGVLTGTLPADLKLPMVATRDIGDAAARLLRDGTWTGQDTVDLLGPEDLSLDHVAAVLSEVLERPVRYERGDRAADLETYQRYGMSAAVARALVDMDVAKERGLDLAVTRTRENTTPTSLRTWATEVLRPQVEALG</sequence>
<dbReference type="Gene3D" id="3.40.50.720">
    <property type="entry name" value="NAD(P)-binding Rossmann-like Domain"/>
    <property type="match status" value="1"/>
</dbReference>
<protein>
    <submittedName>
        <fullName evidence="2">Uncharacterized conserved protein YbjT, contains NAD(P)-binding and DUF2867 domains</fullName>
    </submittedName>
</protein>
<dbReference type="AlphaFoldDB" id="A0A1H9C866"/>
<organism evidence="2 3">
    <name type="scientific">Microlunatus flavus</name>
    <dbReference type="NCBI Taxonomy" id="1036181"/>
    <lineage>
        <taxon>Bacteria</taxon>
        <taxon>Bacillati</taxon>
        <taxon>Actinomycetota</taxon>
        <taxon>Actinomycetes</taxon>
        <taxon>Propionibacteriales</taxon>
        <taxon>Propionibacteriaceae</taxon>
        <taxon>Microlunatus</taxon>
    </lineage>
</organism>
<dbReference type="Gene3D" id="3.90.25.10">
    <property type="entry name" value="UDP-galactose 4-epimerase, domain 1"/>
    <property type="match status" value="1"/>
</dbReference>
<dbReference type="PANTHER" id="PTHR43162">
    <property type="match status" value="1"/>
</dbReference>
<proteinExistence type="predicted"/>
<evidence type="ECO:0000313" key="3">
    <source>
        <dbReference type="Proteomes" id="UP000198504"/>
    </source>
</evidence>
<dbReference type="RefSeq" id="WP_091178044.1">
    <property type="nucleotide sequence ID" value="NZ_FOFA01000002.1"/>
</dbReference>
<feature type="domain" description="NAD(P)-binding" evidence="1">
    <location>
        <begin position="7"/>
        <end position="148"/>
    </location>
</feature>